<organism evidence="2 3">
    <name type="scientific">Microctonus aethiopoides</name>
    <dbReference type="NCBI Taxonomy" id="144406"/>
    <lineage>
        <taxon>Eukaryota</taxon>
        <taxon>Metazoa</taxon>
        <taxon>Ecdysozoa</taxon>
        <taxon>Arthropoda</taxon>
        <taxon>Hexapoda</taxon>
        <taxon>Insecta</taxon>
        <taxon>Pterygota</taxon>
        <taxon>Neoptera</taxon>
        <taxon>Endopterygota</taxon>
        <taxon>Hymenoptera</taxon>
        <taxon>Apocrita</taxon>
        <taxon>Ichneumonoidea</taxon>
        <taxon>Braconidae</taxon>
        <taxon>Euphorinae</taxon>
        <taxon>Microctonus</taxon>
    </lineage>
</organism>
<comment type="caution">
    <text evidence="2">The sequence shown here is derived from an EMBL/GenBank/DDBJ whole genome shotgun (WGS) entry which is preliminary data.</text>
</comment>
<evidence type="ECO:0000313" key="2">
    <source>
        <dbReference type="EMBL" id="KAK0157123.1"/>
    </source>
</evidence>
<reference evidence="2" key="2">
    <citation type="submission" date="2023-03" db="EMBL/GenBank/DDBJ databases">
        <authorList>
            <person name="Inwood S.N."/>
            <person name="Skelly J.G."/>
            <person name="Guhlin J."/>
            <person name="Harrop T.W.R."/>
            <person name="Goldson S.G."/>
            <person name="Dearden P.K."/>
        </authorList>
    </citation>
    <scope>NUCLEOTIDE SEQUENCE</scope>
    <source>
        <strain evidence="2">Irish</strain>
        <tissue evidence="2">Whole body</tissue>
    </source>
</reference>
<accession>A0AA39EZQ9</accession>
<feature type="region of interest" description="Disordered" evidence="1">
    <location>
        <begin position="83"/>
        <end position="120"/>
    </location>
</feature>
<evidence type="ECO:0000256" key="1">
    <source>
        <dbReference type="SAM" id="MobiDB-lite"/>
    </source>
</evidence>
<feature type="region of interest" description="Disordered" evidence="1">
    <location>
        <begin position="1"/>
        <end position="42"/>
    </location>
</feature>
<feature type="non-terminal residue" evidence="2">
    <location>
        <position position="120"/>
    </location>
</feature>
<evidence type="ECO:0000313" key="3">
    <source>
        <dbReference type="Proteomes" id="UP001168990"/>
    </source>
</evidence>
<name>A0AA39EZQ9_9HYME</name>
<sequence>MSSDGGKRKRPKDEEELVEVVFSDHDENQGEKSDEIERKRKLQNKVRCQRYRDKRKSDITINSQISQNQTIIVEEEIIIKRRTEQDKQKSKRYRDKKRAADLINLQPDQPSKPIAKHVPG</sequence>
<dbReference type="EMBL" id="JAQQBS010001526">
    <property type="protein sequence ID" value="KAK0157123.1"/>
    <property type="molecule type" value="Genomic_DNA"/>
</dbReference>
<proteinExistence type="predicted"/>
<gene>
    <name evidence="2" type="ORF">PV328_011857</name>
</gene>
<feature type="compositionally biased region" description="Basic and acidic residues" evidence="1">
    <location>
        <begin position="22"/>
        <end position="38"/>
    </location>
</feature>
<dbReference type="AlphaFoldDB" id="A0AA39EZQ9"/>
<reference evidence="2" key="1">
    <citation type="journal article" date="2023" name="bioRxiv">
        <title>Scaffold-level genome assemblies of two parasitoid biocontrol wasps reveal the parthenogenesis mechanism and an associated novel virus.</title>
        <authorList>
            <person name="Inwood S."/>
            <person name="Skelly J."/>
            <person name="Guhlin J."/>
            <person name="Harrop T."/>
            <person name="Goldson S."/>
            <person name="Dearden P."/>
        </authorList>
    </citation>
    <scope>NUCLEOTIDE SEQUENCE</scope>
    <source>
        <strain evidence="2">Irish</strain>
        <tissue evidence="2">Whole body</tissue>
    </source>
</reference>
<protein>
    <submittedName>
        <fullName evidence="2">Uncharacterized protein</fullName>
    </submittedName>
</protein>
<keyword evidence="3" id="KW-1185">Reference proteome</keyword>
<dbReference type="Proteomes" id="UP001168990">
    <property type="component" value="Unassembled WGS sequence"/>
</dbReference>